<dbReference type="PANTHER" id="PTHR12860:SF0">
    <property type="entry name" value="SIGNAL RECOGNITION PARTICLE SUBUNIT SRP68"/>
    <property type="match status" value="1"/>
</dbReference>
<dbReference type="GO" id="GO:0005047">
    <property type="term" value="F:signal recognition particle binding"/>
    <property type="evidence" value="ECO:0007669"/>
    <property type="project" value="InterPro"/>
</dbReference>
<evidence type="ECO:0000256" key="1">
    <source>
        <dbReference type="ARBA" id="ARBA00004496"/>
    </source>
</evidence>
<proteinExistence type="inferred from homology"/>
<dbReference type="PIRSF" id="PIRSF038995">
    <property type="entry name" value="SRP68"/>
    <property type="match status" value="1"/>
</dbReference>
<keyword evidence="6 10" id="KW-0733">Signal recognition particle</keyword>
<dbReference type="Gene3D" id="1.10.3450.40">
    <property type="entry name" value="Signal recognition particle, SRP68 subunit, RNA-binding domain"/>
    <property type="match status" value="1"/>
</dbReference>
<dbReference type="GO" id="GO:0005730">
    <property type="term" value="C:nucleolus"/>
    <property type="evidence" value="ECO:0007669"/>
    <property type="project" value="UniProtKB-SubCell"/>
</dbReference>
<evidence type="ECO:0000256" key="8">
    <source>
        <dbReference type="ARBA" id="ARBA00023274"/>
    </source>
</evidence>
<dbReference type="STRING" id="857566.A0A1E3PDV3"/>
<dbReference type="Pfam" id="PF16969">
    <property type="entry name" value="SRP68"/>
    <property type="match status" value="1"/>
</dbReference>
<evidence type="ECO:0000313" key="13">
    <source>
        <dbReference type="Proteomes" id="UP000095009"/>
    </source>
</evidence>
<dbReference type="InterPro" id="IPR026258">
    <property type="entry name" value="SRP68"/>
</dbReference>
<evidence type="ECO:0000313" key="12">
    <source>
        <dbReference type="EMBL" id="ODQ63585.1"/>
    </source>
</evidence>
<name>A0A1E3PDV3_9ASCO</name>
<evidence type="ECO:0000256" key="11">
    <source>
        <dbReference type="SAM" id="MobiDB-lite"/>
    </source>
</evidence>
<keyword evidence="13" id="KW-1185">Reference proteome</keyword>
<sequence length="594" mass="67875">MSTPLSLLQARNTTGLHTSSDFRDYRDHQTRRLERLRKALKIQTRHTKNYKPKTISKENVQSDSRYLEIFFLLAERDWAHSREAKSLLESNDSSSKRKYIVSKLSRSKIYIKQAIDLIDESDKFLLLQTYIFENLLQATIYFESKRFNLAIPYYSLVRVGIQTLLTNNEFTLSEESKDTLKDFVSTEIDEALRIASFKKGVSRTLNVSALSKKQAIDFYEQAKSTHVKDEKNSKVTHIITYYDLIESIDPDAFNIGQSEQEASNLTEITWRNHKANLDDADVARSILNARKLEEDSDLTNVLSFDGILAAWQEGLDIIKDDIERIEAETVATHESNIQQKHIISTYISYNILFRRLQRDYLLISQHSERQKNLKSAINKVENFRDVIRLYDTVLQSTSQLLELPGVSKDHDLFDSLTTLDSFFKSQKIDCIGESYDLSGDKKTALALFKTANDLLKESQALTVEFPGSFFTNEILSRATESSSNKLVRSHALADIEHRTSQSSSRSYIANKINSFPFGSDSDIASKIADFNPKISPVSIKPVFFDIAFNYLNGEYSSTNTSEPINEPSMESKNNSEAESETKSTKRGFLGLWGR</sequence>
<dbReference type="InterPro" id="IPR038253">
    <property type="entry name" value="SRP68_N_sf"/>
</dbReference>
<evidence type="ECO:0000256" key="9">
    <source>
        <dbReference type="ARBA" id="ARBA00029498"/>
    </source>
</evidence>
<dbReference type="GO" id="GO:0005786">
    <property type="term" value="C:signal recognition particle, endoplasmic reticulum targeting"/>
    <property type="evidence" value="ECO:0007669"/>
    <property type="project" value="UniProtKB-KW"/>
</dbReference>
<comment type="subcellular location">
    <subcellularLocation>
        <location evidence="1 10">Cytoplasm</location>
    </subcellularLocation>
    <subcellularLocation>
        <location evidence="2">Nucleus</location>
        <location evidence="2">Nucleolus</location>
    </subcellularLocation>
</comment>
<keyword evidence="4 10" id="KW-0963">Cytoplasm</keyword>
<accession>A0A1E3PDV3</accession>
<feature type="compositionally biased region" description="Basic and acidic residues" evidence="11">
    <location>
        <begin position="573"/>
        <end position="583"/>
    </location>
</feature>
<evidence type="ECO:0000256" key="10">
    <source>
        <dbReference type="PIRNR" id="PIRNR038995"/>
    </source>
</evidence>
<reference evidence="12 13" key="1">
    <citation type="journal article" date="2016" name="Proc. Natl. Acad. Sci. U.S.A.">
        <title>Comparative genomics of biotechnologically important yeasts.</title>
        <authorList>
            <person name="Riley R."/>
            <person name="Haridas S."/>
            <person name="Wolfe K.H."/>
            <person name="Lopes M.R."/>
            <person name="Hittinger C.T."/>
            <person name="Goeker M."/>
            <person name="Salamov A.A."/>
            <person name="Wisecaver J.H."/>
            <person name="Long T.M."/>
            <person name="Calvey C.H."/>
            <person name="Aerts A.L."/>
            <person name="Barry K.W."/>
            <person name="Choi C."/>
            <person name="Clum A."/>
            <person name="Coughlan A.Y."/>
            <person name="Deshpande S."/>
            <person name="Douglass A.P."/>
            <person name="Hanson S.J."/>
            <person name="Klenk H.-P."/>
            <person name="LaButti K.M."/>
            <person name="Lapidus A."/>
            <person name="Lindquist E.A."/>
            <person name="Lipzen A.M."/>
            <person name="Meier-Kolthoff J.P."/>
            <person name="Ohm R.A."/>
            <person name="Otillar R.P."/>
            <person name="Pangilinan J.L."/>
            <person name="Peng Y."/>
            <person name="Rokas A."/>
            <person name="Rosa C.A."/>
            <person name="Scheuner C."/>
            <person name="Sibirny A.A."/>
            <person name="Slot J.C."/>
            <person name="Stielow J.B."/>
            <person name="Sun H."/>
            <person name="Kurtzman C.P."/>
            <person name="Blackwell M."/>
            <person name="Grigoriev I.V."/>
            <person name="Jeffries T.W."/>
        </authorList>
    </citation>
    <scope>NUCLEOTIDE SEQUENCE [LARGE SCALE GENOMIC DNA]</scope>
    <source>
        <strain evidence="12 13">DSM 6958</strain>
    </source>
</reference>
<dbReference type="GO" id="GO:0030942">
    <property type="term" value="F:endoplasmic reticulum signal peptide binding"/>
    <property type="evidence" value="ECO:0007669"/>
    <property type="project" value="InterPro"/>
</dbReference>
<keyword evidence="7" id="KW-0539">Nucleus</keyword>
<comment type="function">
    <text evidence="10">Component of the signal recognition particle (SRP) complex, a ribonucleoprotein complex that mediates the cotranslational targeting of secretory and membrane proteins to the endoplasmic reticulum (ER). The SRP complex interacts with the signal sequence in nascent secretory and membrane proteins and directs them to the membrane of the ER.</text>
</comment>
<gene>
    <name evidence="12" type="ORF">NADFUDRAFT_84234</name>
</gene>
<comment type="similarity">
    <text evidence="3 10">Belongs to the SRP68 family.</text>
</comment>
<keyword evidence="5 10" id="KW-0694">RNA-binding</keyword>
<dbReference type="EMBL" id="KV454414">
    <property type="protein sequence ID" value="ODQ63585.1"/>
    <property type="molecule type" value="Genomic_DNA"/>
</dbReference>
<feature type="region of interest" description="Disordered" evidence="11">
    <location>
        <begin position="557"/>
        <end position="594"/>
    </location>
</feature>
<evidence type="ECO:0000256" key="4">
    <source>
        <dbReference type="ARBA" id="ARBA00022490"/>
    </source>
</evidence>
<evidence type="ECO:0000256" key="7">
    <source>
        <dbReference type="ARBA" id="ARBA00023242"/>
    </source>
</evidence>
<dbReference type="PANTHER" id="PTHR12860">
    <property type="entry name" value="SIGNAL RECOGNITION PARTICLE 68 KDA PROTEIN"/>
    <property type="match status" value="1"/>
</dbReference>
<dbReference type="AlphaFoldDB" id="A0A1E3PDV3"/>
<feature type="compositionally biased region" description="Polar residues" evidence="11">
    <location>
        <begin position="557"/>
        <end position="572"/>
    </location>
</feature>
<organism evidence="12 13">
    <name type="scientific">Nadsonia fulvescens var. elongata DSM 6958</name>
    <dbReference type="NCBI Taxonomy" id="857566"/>
    <lineage>
        <taxon>Eukaryota</taxon>
        <taxon>Fungi</taxon>
        <taxon>Dikarya</taxon>
        <taxon>Ascomycota</taxon>
        <taxon>Saccharomycotina</taxon>
        <taxon>Dipodascomycetes</taxon>
        <taxon>Dipodascales</taxon>
        <taxon>Dipodascales incertae sedis</taxon>
        <taxon>Nadsonia</taxon>
    </lineage>
</organism>
<dbReference type="GO" id="GO:0008312">
    <property type="term" value="F:7S RNA binding"/>
    <property type="evidence" value="ECO:0007669"/>
    <property type="project" value="InterPro"/>
</dbReference>
<dbReference type="OrthoDB" id="10255118at2759"/>
<keyword evidence="8 10" id="KW-0687">Ribonucleoprotein</keyword>
<evidence type="ECO:0000256" key="3">
    <source>
        <dbReference type="ARBA" id="ARBA00009352"/>
    </source>
</evidence>
<dbReference type="GO" id="GO:0006614">
    <property type="term" value="P:SRP-dependent cotranslational protein targeting to membrane"/>
    <property type="evidence" value="ECO:0007669"/>
    <property type="project" value="InterPro"/>
</dbReference>
<dbReference type="Proteomes" id="UP000095009">
    <property type="component" value="Unassembled WGS sequence"/>
</dbReference>
<protein>
    <recommendedName>
        <fullName evidence="9 10">Signal recognition particle subunit SRP68</fullName>
        <shortName evidence="10">SRP68</shortName>
    </recommendedName>
</protein>
<evidence type="ECO:0000256" key="5">
    <source>
        <dbReference type="ARBA" id="ARBA00022884"/>
    </source>
</evidence>
<evidence type="ECO:0000256" key="2">
    <source>
        <dbReference type="ARBA" id="ARBA00004604"/>
    </source>
</evidence>
<evidence type="ECO:0000256" key="6">
    <source>
        <dbReference type="ARBA" id="ARBA00023135"/>
    </source>
</evidence>